<gene>
    <name evidence="1" type="ORF">TAV2_LOCUS6170</name>
</gene>
<evidence type="ECO:0000313" key="1">
    <source>
        <dbReference type="EMBL" id="CAH2046306.1"/>
    </source>
</evidence>
<dbReference type="AlphaFoldDB" id="A0AAU9RN74"/>
<reference evidence="1 2" key="1">
    <citation type="submission" date="2022-03" db="EMBL/GenBank/DDBJ databases">
        <authorList>
            <person name="Nunn A."/>
            <person name="Chopra R."/>
            <person name="Nunn A."/>
            <person name="Contreras Garrido A."/>
        </authorList>
    </citation>
    <scope>NUCLEOTIDE SEQUENCE [LARGE SCALE GENOMIC DNA]</scope>
</reference>
<dbReference type="EMBL" id="OU466858">
    <property type="protein sequence ID" value="CAH2046306.1"/>
    <property type="molecule type" value="Genomic_DNA"/>
</dbReference>
<sequence>MRIVVGGLELITEFDFKLSLYTNTAGEAFSLVYLPQLAHSCDDTSCLASFAFLDLSRSLLCHNFLPSVNFLASSIASMNLTLSIPATVDIRSGCTTKSGDMPHENALIIVYLSHGMQQLIGDAKELQDIVDNLDLKPEVMKQPERVKSTVHHSVVFKGRVLLTNVFVVGTIVDRPLQLPETEEPVENCVEPGVRIVNILFRFRKSGKCPVRDTEDENSDKIKRYSTCEQGRDETRDANARKRNANPVREECLAVVPLLRLRAKDEINDKTFEDVEVLVSVMDNLEMGQLPIRQNLGSLTCLDLLDPNYPGRLSQKLPS</sequence>
<keyword evidence="2" id="KW-1185">Reference proteome</keyword>
<dbReference type="Proteomes" id="UP000836841">
    <property type="component" value="Chromosome 2"/>
</dbReference>
<name>A0AAU9RN74_THLAR</name>
<evidence type="ECO:0000313" key="2">
    <source>
        <dbReference type="Proteomes" id="UP000836841"/>
    </source>
</evidence>
<organism evidence="1 2">
    <name type="scientific">Thlaspi arvense</name>
    <name type="common">Field penny-cress</name>
    <dbReference type="NCBI Taxonomy" id="13288"/>
    <lineage>
        <taxon>Eukaryota</taxon>
        <taxon>Viridiplantae</taxon>
        <taxon>Streptophyta</taxon>
        <taxon>Embryophyta</taxon>
        <taxon>Tracheophyta</taxon>
        <taxon>Spermatophyta</taxon>
        <taxon>Magnoliopsida</taxon>
        <taxon>eudicotyledons</taxon>
        <taxon>Gunneridae</taxon>
        <taxon>Pentapetalae</taxon>
        <taxon>rosids</taxon>
        <taxon>malvids</taxon>
        <taxon>Brassicales</taxon>
        <taxon>Brassicaceae</taxon>
        <taxon>Thlaspideae</taxon>
        <taxon>Thlaspi</taxon>
    </lineage>
</organism>
<proteinExistence type="predicted"/>
<accession>A0AAU9RN74</accession>
<protein>
    <submittedName>
        <fullName evidence="1">Uncharacterized protein</fullName>
    </submittedName>
</protein>